<comment type="caution">
    <text evidence="1">The sequence shown here is derived from an EMBL/GenBank/DDBJ whole genome shotgun (WGS) entry which is preliminary data.</text>
</comment>
<dbReference type="NCBIfam" id="NF047658">
    <property type="entry name" value="HYC_CC_PP"/>
    <property type="match status" value="1"/>
</dbReference>
<organism evidence="1 2">
    <name type="scientific">Snuella lapsa</name>
    <dbReference type="NCBI Taxonomy" id="870481"/>
    <lineage>
        <taxon>Bacteria</taxon>
        <taxon>Pseudomonadati</taxon>
        <taxon>Bacteroidota</taxon>
        <taxon>Flavobacteriia</taxon>
        <taxon>Flavobacteriales</taxon>
        <taxon>Flavobacteriaceae</taxon>
        <taxon>Snuella</taxon>
    </lineage>
</organism>
<dbReference type="RefSeq" id="WP_345004896.1">
    <property type="nucleotide sequence ID" value="NZ_BAABCY010000033.1"/>
</dbReference>
<evidence type="ECO:0000313" key="1">
    <source>
        <dbReference type="EMBL" id="GAA3562416.1"/>
    </source>
</evidence>
<dbReference type="Pfam" id="PF26622">
    <property type="entry name" value="DUF8199"/>
    <property type="match status" value="1"/>
</dbReference>
<name>A0ABP6X8Y3_9FLAO</name>
<gene>
    <name evidence="1" type="ORF">GCM10022395_11320</name>
</gene>
<dbReference type="InterPro" id="IPR058512">
    <property type="entry name" value="DUF8199"/>
</dbReference>
<sequence>MRAVFAKIVSFLMAIVVLFSTMSFTVDMHYCGDTLVDMAIFHKVETCGMDMQQKPTSSECSMIKKSCCSDKQVIVDGQDELQLNLHKLSLDKQVFVATLLYTYLNLFEDTDKEVTPYRAYKPPCVIKEIYKIDESYLI</sequence>
<dbReference type="Proteomes" id="UP001500954">
    <property type="component" value="Unassembled WGS sequence"/>
</dbReference>
<dbReference type="EMBL" id="BAABCY010000033">
    <property type="protein sequence ID" value="GAA3562416.1"/>
    <property type="molecule type" value="Genomic_DNA"/>
</dbReference>
<evidence type="ECO:0000313" key="2">
    <source>
        <dbReference type="Proteomes" id="UP001500954"/>
    </source>
</evidence>
<proteinExistence type="predicted"/>
<dbReference type="InterPro" id="IPR058060">
    <property type="entry name" value="HYC_CC_PP"/>
</dbReference>
<accession>A0ABP6X8Y3</accession>
<protein>
    <submittedName>
        <fullName evidence="1">Uncharacterized protein</fullName>
    </submittedName>
</protein>
<keyword evidence="2" id="KW-1185">Reference proteome</keyword>
<reference evidence="2" key="1">
    <citation type="journal article" date="2019" name="Int. J. Syst. Evol. Microbiol.">
        <title>The Global Catalogue of Microorganisms (GCM) 10K type strain sequencing project: providing services to taxonomists for standard genome sequencing and annotation.</title>
        <authorList>
            <consortium name="The Broad Institute Genomics Platform"/>
            <consortium name="The Broad Institute Genome Sequencing Center for Infectious Disease"/>
            <person name="Wu L."/>
            <person name="Ma J."/>
        </authorList>
    </citation>
    <scope>NUCLEOTIDE SEQUENCE [LARGE SCALE GENOMIC DNA]</scope>
    <source>
        <strain evidence="2">JCM 17111</strain>
    </source>
</reference>